<keyword evidence="12" id="KW-1185">Reference proteome</keyword>
<reference evidence="11 12" key="1">
    <citation type="submission" date="2020-04" db="EMBL/GenBank/DDBJ databases">
        <title>Description of novel Gluconacetobacter.</title>
        <authorList>
            <person name="Sombolestani A."/>
        </authorList>
    </citation>
    <scope>NUCLEOTIDE SEQUENCE [LARGE SCALE GENOMIC DNA]</scope>
    <source>
        <strain evidence="11 12">LMG 21311</strain>
    </source>
</reference>
<evidence type="ECO:0000259" key="10">
    <source>
        <dbReference type="PROSITE" id="PS50893"/>
    </source>
</evidence>
<dbReference type="InterPro" id="IPR027417">
    <property type="entry name" value="P-loop_NTPase"/>
</dbReference>
<evidence type="ECO:0000256" key="3">
    <source>
        <dbReference type="ARBA" id="ARBA00022448"/>
    </source>
</evidence>
<evidence type="ECO:0000256" key="2">
    <source>
        <dbReference type="ARBA" id="ARBA00005417"/>
    </source>
</evidence>
<dbReference type="GO" id="GO:0015833">
    <property type="term" value="P:peptide transport"/>
    <property type="evidence" value="ECO:0007669"/>
    <property type="project" value="InterPro"/>
</dbReference>
<evidence type="ECO:0000256" key="7">
    <source>
        <dbReference type="ARBA" id="ARBA00022840"/>
    </source>
</evidence>
<proteinExistence type="inferred from homology"/>
<comment type="subcellular location">
    <subcellularLocation>
        <location evidence="1">Cell inner membrane</location>
        <topology evidence="1">Peripheral membrane protein</topology>
    </subcellularLocation>
</comment>
<keyword evidence="4" id="KW-1003">Cell membrane</keyword>
<comment type="caution">
    <text evidence="11">The sequence shown here is derived from an EMBL/GenBank/DDBJ whole genome shotgun (WGS) entry which is preliminary data.</text>
</comment>
<dbReference type="PROSITE" id="PS00211">
    <property type="entry name" value="ABC_TRANSPORTER_1"/>
    <property type="match status" value="2"/>
</dbReference>
<evidence type="ECO:0000256" key="9">
    <source>
        <dbReference type="ARBA" id="ARBA00023136"/>
    </source>
</evidence>
<comment type="similarity">
    <text evidence="2">Belongs to the ABC transporter superfamily.</text>
</comment>
<dbReference type="InterPro" id="IPR013563">
    <property type="entry name" value="Oligopep_ABC_C"/>
</dbReference>
<dbReference type="RefSeq" id="WP_183119228.1">
    <property type="nucleotide sequence ID" value="NZ_JABEQF010000005.1"/>
</dbReference>
<dbReference type="NCBIfam" id="NF008453">
    <property type="entry name" value="PRK11308.1"/>
    <property type="match status" value="2"/>
</dbReference>
<evidence type="ECO:0000256" key="8">
    <source>
        <dbReference type="ARBA" id="ARBA00022967"/>
    </source>
</evidence>
<dbReference type="NCBIfam" id="NF007739">
    <property type="entry name" value="PRK10419.1"/>
    <property type="match status" value="2"/>
</dbReference>
<dbReference type="Pfam" id="PF08352">
    <property type="entry name" value="oligo_HPY"/>
    <property type="match status" value="2"/>
</dbReference>
<gene>
    <name evidence="11" type="ORF">HLH34_09015</name>
</gene>
<dbReference type="InterPro" id="IPR050388">
    <property type="entry name" value="ABC_Ni/Peptide_Import"/>
</dbReference>
<dbReference type="PROSITE" id="PS50893">
    <property type="entry name" value="ABC_TRANSPORTER_2"/>
    <property type="match status" value="2"/>
</dbReference>
<evidence type="ECO:0000313" key="11">
    <source>
        <dbReference type="EMBL" id="MBB2190108.1"/>
    </source>
</evidence>
<dbReference type="Pfam" id="PF00005">
    <property type="entry name" value="ABC_tran"/>
    <property type="match status" value="2"/>
</dbReference>
<evidence type="ECO:0000256" key="1">
    <source>
        <dbReference type="ARBA" id="ARBA00004417"/>
    </source>
</evidence>
<dbReference type="GO" id="GO:0005886">
    <property type="term" value="C:plasma membrane"/>
    <property type="evidence" value="ECO:0007669"/>
    <property type="project" value="UniProtKB-SubCell"/>
</dbReference>
<evidence type="ECO:0000256" key="5">
    <source>
        <dbReference type="ARBA" id="ARBA00022519"/>
    </source>
</evidence>
<name>A0A7W4PDU9_9PROT</name>
<keyword evidence="9" id="KW-0472">Membrane</keyword>
<evidence type="ECO:0000256" key="4">
    <source>
        <dbReference type="ARBA" id="ARBA00022475"/>
    </source>
</evidence>
<dbReference type="PANTHER" id="PTHR43297">
    <property type="entry name" value="OLIGOPEPTIDE TRANSPORT ATP-BINDING PROTEIN APPD"/>
    <property type="match status" value="1"/>
</dbReference>
<protein>
    <submittedName>
        <fullName evidence="11">ABC transporter ATP-binding protein</fullName>
    </submittedName>
</protein>
<dbReference type="PANTHER" id="PTHR43297:SF14">
    <property type="entry name" value="ATPASE AAA-TYPE CORE DOMAIN-CONTAINING PROTEIN"/>
    <property type="match status" value="1"/>
</dbReference>
<dbReference type="InterPro" id="IPR003593">
    <property type="entry name" value="AAA+_ATPase"/>
</dbReference>
<dbReference type="SMART" id="SM00382">
    <property type="entry name" value="AAA"/>
    <property type="match status" value="2"/>
</dbReference>
<dbReference type="FunFam" id="3.40.50.300:FF:000016">
    <property type="entry name" value="Oligopeptide ABC transporter ATP-binding component"/>
    <property type="match status" value="1"/>
</dbReference>
<dbReference type="GO" id="GO:0016887">
    <property type="term" value="F:ATP hydrolysis activity"/>
    <property type="evidence" value="ECO:0007669"/>
    <property type="project" value="InterPro"/>
</dbReference>
<dbReference type="InterPro" id="IPR017871">
    <property type="entry name" value="ABC_transporter-like_CS"/>
</dbReference>
<evidence type="ECO:0000256" key="6">
    <source>
        <dbReference type="ARBA" id="ARBA00022741"/>
    </source>
</evidence>
<evidence type="ECO:0000313" key="12">
    <source>
        <dbReference type="Proteomes" id="UP000555756"/>
    </source>
</evidence>
<feature type="domain" description="ABC transporter" evidence="10">
    <location>
        <begin position="9"/>
        <end position="260"/>
    </location>
</feature>
<keyword evidence="3" id="KW-0813">Transport</keyword>
<feature type="domain" description="ABC transporter" evidence="10">
    <location>
        <begin position="283"/>
        <end position="521"/>
    </location>
</feature>
<keyword evidence="7 11" id="KW-0067">ATP-binding</keyword>
<dbReference type="AlphaFoldDB" id="A0A7W4PDU9"/>
<dbReference type="CDD" id="cd03257">
    <property type="entry name" value="ABC_NikE_OppD_transporters"/>
    <property type="match status" value="2"/>
</dbReference>
<dbReference type="Gene3D" id="3.40.50.300">
    <property type="entry name" value="P-loop containing nucleotide triphosphate hydrolases"/>
    <property type="match status" value="2"/>
</dbReference>
<sequence length="534" mass="56788">MSTPGSPVLSIAHLTVTLPAGADRPAALHDVSLTVNRREIVCLVGQSGSGKSVLSAAIMGALPSPLRIAGGRILFDGRDVTALDERQWRTLRGAAIAMVFQEPMSSLNPAIPVGRQIEEVLILHRPSMPAPARARRVVDLLQDVHLPEPEAIGTRLPHQLSGGQCQRVVIAMALALDPVLLIADEPTTALDVTTQAQILSLLRELRDRRGHAVLLITHDLGVVADIADRVAIMRAGRIVECGDARTVLTAPATPYVRELVAAFPHGMPGRPASGVPSGGPPVLAVRGLGKRHGAFTALADVMFDLHPGEMLAVIGESGSGKSTLARILCRLLPPDCGKVVVAGADFSTPLRRRGRPDGNPVQMVFQDPAGALNPRRSVRAILERAARIGGMTRQQAARQAVSLLAMVGLPADALDRTPHAFSGGQRQRICIARALALRPRVLIADESVAALDPPMQRQILDLFLRLKAETGLAILFITHDLRLAAHTADRIAVMRRGRIVEVGAAADVFATPSDPYTRILLSALPGQHWHGLAG</sequence>
<dbReference type="SUPFAM" id="SSF52540">
    <property type="entry name" value="P-loop containing nucleoside triphosphate hydrolases"/>
    <property type="match status" value="2"/>
</dbReference>
<dbReference type="EMBL" id="JABEQF010000005">
    <property type="protein sequence ID" value="MBB2190108.1"/>
    <property type="molecule type" value="Genomic_DNA"/>
</dbReference>
<organism evidence="11 12">
    <name type="scientific">Gluconacetobacter azotocaptans</name>
    <dbReference type="NCBI Taxonomy" id="142834"/>
    <lineage>
        <taxon>Bacteria</taxon>
        <taxon>Pseudomonadati</taxon>
        <taxon>Pseudomonadota</taxon>
        <taxon>Alphaproteobacteria</taxon>
        <taxon>Acetobacterales</taxon>
        <taxon>Acetobacteraceae</taxon>
        <taxon>Gluconacetobacter</taxon>
    </lineage>
</organism>
<dbReference type="GO" id="GO:0005524">
    <property type="term" value="F:ATP binding"/>
    <property type="evidence" value="ECO:0007669"/>
    <property type="project" value="UniProtKB-KW"/>
</dbReference>
<dbReference type="Proteomes" id="UP000555756">
    <property type="component" value="Unassembled WGS sequence"/>
</dbReference>
<accession>A0A7W4PDU9</accession>
<keyword evidence="6" id="KW-0547">Nucleotide-binding</keyword>
<dbReference type="InterPro" id="IPR003439">
    <property type="entry name" value="ABC_transporter-like_ATP-bd"/>
</dbReference>
<keyword evidence="5" id="KW-0997">Cell inner membrane</keyword>
<keyword evidence="8" id="KW-1278">Translocase</keyword>
<dbReference type="GO" id="GO:0055085">
    <property type="term" value="P:transmembrane transport"/>
    <property type="evidence" value="ECO:0007669"/>
    <property type="project" value="UniProtKB-ARBA"/>
</dbReference>